<keyword evidence="7" id="KW-1185">Reference proteome</keyword>
<dbReference type="Pfam" id="PF00319">
    <property type="entry name" value="SRF-TF"/>
    <property type="match status" value="1"/>
</dbReference>
<dbReference type="PANTHER" id="PTHR48019">
    <property type="entry name" value="SERUM RESPONSE FACTOR HOMOLOG"/>
    <property type="match status" value="1"/>
</dbReference>
<evidence type="ECO:0000256" key="4">
    <source>
        <dbReference type="ARBA" id="ARBA00023163"/>
    </source>
</evidence>
<protein>
    <submittedName>
        <fullName evidence="8">Agamous-like MADS-box protein AGL80</fullName>
    </submittedName>
</protein>
<dbReference type="GO" id="GO:0045944">
    <property type="term" value="P:positive regulation of transcription by RNA polymerase II"/>
    <property type="evidence" value="ECO:0007669"/>
    <property type="project" value="InterPro"/>
</dbReference>
<dbReference type="PROSITE" id="PS50066">
    <property type="entry name" value="MADS_BOX_2"/>
    <property type="match status" value="1"/>
</dbReference>
<dbReference type="GO" id="GO:0005634">
    <property type="term" value="C:nucleus"/>
    <property type="evidence" value="ECO:0007669"/>
    <property type="project" value="UniProtKB-SubCell"/>
</dbReference>
<evidence type="ECO:0000256" key="1">
    <source>
        <dbReference type="ARBA" id="ARBA00004123"/>
    </source>
</evidence>
<dbReference type="GO" id="GO:0000987">
    <property type="term" value="F:cis-regulatory region sequence-specific DNA binding"/>
    <property type="evidence" value="ECO:0007669"/>
    <property type="project" value="InterPro"/>
</dbReference>
<evidence type="ECO:0000313" key="8">
    <source>
        <dbReference type="RefSeq" id="XP_021281961.1"/>
    </source>
</evidence>
<dbReference type="RefSeq" id="XP_021281961.1">
    <property type="nucleotide sequence ID" value="XM_021426286.1"/>
</dbReference>
<dbReference type="PRINTS" id="PR00404">
    <property type="entry name" value="MADSDOMAIN"/>
</dbReference>
<dbReference type="CDD" id="cd00266">
    <property type="entry name" value="MADS_SRF_like"/>
    <property type="match status" value="1"/>
</dbReference>
<dbReference type="OrthoDB" id="779403at2759"/>
<keyword evidence="4" id="KW-0804">Transcription</keyword>
<dbReference type="Proteomes" id="UP000504621">
    <property type="component" value="Unplaced"/>
</dbReference>
<evidence type="ECO:0000256" key="5">
    <source>
        <dbReference type="ARBA" id="ARBA00023242"/>
    </source>
</evidence>
<evidence type="ECO:0000259" key="6">
    <source>
        <dbReference type="PROSITE" id="PS50066"/>
    </source>
</evidence>
<organism evidence="7 8">
    <name type="scientific">Herrania umbratica</name>
    <dbReference type="NCBI Taxonomy" id="108875"/>
    <lineage>
        <taxon>Eukaryota</taxon>
        <taxon>Viridiplantae</taxon>
        <taxon>Streptophyta</taxon>
        <taxon>Embryophyta</taxon>
        <taxon>Tracheophyta</taxon>
        <taxon>Spermatophyta</taxon>
        <taxon>Magnoliopsida</taxon>
        <taxon>eudicotyledons</taxon>
        <taxon>Gunneridae</taxon>
        <taxon>Pentapetalae</taxon>
        <taxon>rosids</taxon>
        <taxon>malvids</taxon>
        <taxon>Malvales</taxon>
        <taxon>Malvaceae</taxon>
        <taxon>Byttnerioideae</taxon>
        <taxon>Herrania</taxon>
    </lineage>
</organism>
<sequence>MESLHAATTRKKLKLSYITKDSARKATFRKRKKGLSKKTSELNTLYGIETSVIIYSPYDAQPKVWPSPAGAQHVLSKFKKMHKMDQSMGMMSQESFIKQRIKLANKRLKRQCKDNRKKETTQVIFQCLVRQGLENLNMMDLNDLGWLLKQNMKFIDRRIYMLTKASHSQGSVATASATMATPEAMLKTGEKVHVESLEHEVSPKTEQRQQLIKDLMHSPEDIGLDSVLSFGDNNPIAFLP</sequence>
<dbReference type="InterPro" id="IPR036879">
    <property type="entry name" value="TF_MADSbox_sf"/>
</dbReference>
<proteinExistence type="predicted"/>
<dbReference type="SMART" id="SM00432">
    <property type="entry name" value="MADS"/>
    <property type="match status" value="1"/>
</dbReference>
<evidence type="ECO:0000256" key="2">
    <source>
        <dbReference type="ARBA" id="ARBA00023015"/>
    </source>
</evidence>
<keyword evidence="5" id="KW-0539">Nucleus</keyword>
<dbReference type="Gene3D" id="3.40.1810.10">
    <property type="entry name" value="Transcription factor, MADS-box"/>
    <property type="match status" value="1"/>
</dbReference>
<comment type="subcellular location">
    <subcellularLocation>
        <location evidence="1">Nucleus</location>
    </subcellularLocation>
</comment>
<dbReference type="GO" id="GO:0046983">
    <property type="term" value="F:protein dimerization activity"/>
    <property type="evidence" value="ECO:0007669"/>
    <property type="project" value="InterPro"/>
</dbReference>
<accession>A0A6J1A5E1</accession>
<dbReference type="InterPro" id="IPR002100">
    <property type="entry name" value="TF_MADSbox"/>
</dbReference>
<gene>
    <name evidence="8" type="primary">LOC110414880</name>
</gene>
<name>A0A6J1A5E1_9ROSI</name>
<reference evidence="8" key="1">
    <citation type="submission" date="2025-08" db="UniProtKB">
        <authorList>
            <consortium name="RefSeq"/>
        </authorList>
    </citation>
    <scope>IDENTIFICATION</scope>
    <source>
        <tissue evidence="8">Leaf</tissue>
    </source>
</reference>
<dbReference type="GeneID" id="110414880"/>
<dbReference type="GO" id="GO:0000981">
    <property type="term" value="F:DNA-binding transcription factor activity, RNA polymerase II-specific"/>
    <property type="evidence" value="ECO:0007669"/>
    <property type="project" value="InterPro"/>
</dbReference>
<dbReference type="AlphaFoldDB" id="A0A6J1A5E1"/>
<dbReference type="SUPFAM" id="SSF55455">
    <property type="entry name" value="SRF-like"/>
    <property type="match status" value="1"/>
</dbReference>
<feature type="domain" description="MADS-box" evidence="6">
    <location>
        <begin position="8"/>
        <end position="56"/>
    </location>
</feature>
<dbReference type="InterPro" id="IPR033897">
    <property type="entry name" value="SRF-like_MADS-box"/>
</dbReference>
<evidence type="ECO:0000313" key="7">
    <source>
        <dbReference type="Proteomes" id="UP000504621"/>
    </source>
</evidence>
<keyword evidence="3" id="KW-0238">DNA-binding</keyword>
<dbReference type="InterPro" id="IPR050142">
    <property type="entry name" value="MADS-box/MEF2_TF"/>
</dbReference>
<evidence type="ECO:0000256" key="3">
    <source>
        <dbReference type="ARBA" id="ARBA00023125"/>
    </source>
</evidence>
<keyword evidence="2" id="KW-0805">Transcription regulation</keyword>